<accession>A0AAJ6DE83</accession>
<dbReference type="EMBL" id="CP122566">
    <property type="protein sequence ID" value="WGH92323.1"/>
    <property type="molecule type" value="Genomic_DNA"/>
</dbReference>
<keyword evidence="2" id="KW-1185">Reference proteome</keyword>
<dbReference type="CDD" id="cd02440">
    <property type="entry name" value="AdoMet_MTases"/>
    <property type="match status" value="1"/>
</dbReference>
<dbReference type="RefSeq" id="WP_199445916.1">
    <property type="nucleotide sequence ID" value="NZ_CP122561.1"/>
</dbReference>
<dbReference type="GeneID" id="83696390"/>
<reference evidence="1 2" key="1">
    <citation type="submission" date="2023-03" db="EMBL/GenBank/DDBJ databases">
        <title>Complete genome sequences of several Auritidibacter ignavus strains isolated from ear infections.</title>
        <authorList>
            <person name="Baehr T."/>
            <person name="Baumhoegger A.M."/>
        </authorList>
    </citation>
    <scope>NUCLEOTIDE SEQUENCE [LARGE SCALE GENOMIC DNA]</scope>
    <source>
        <strain evidence="1 2">BABAE-6</strain>
    </source>
</reference>
<protein>
    <submittedName>
        <fullName evidence="1">Fused MFS/spermidine synthase</fullName>
    </submittedName>
</protein>
<gene>
    <name evidence="1" type="ORF">QDX21_08315</name>
</gene>
<sequence length="316" mass="34230">MAKRGGRSQKTSPADITPGHYQIDSGVAVITEDPFTAGAWLLMINGAESSQINVDHPTELGFEYMRWAAAVITHRFSTDTRLRFLHLGAGGCTMARWAAAVYPDSRQTAVDDDATLVNLVREHCGLPRAPRLTIRAAEAGEVLATGATGSRDVIFRDVFAQDQDTGHQVTPEHLTGLEATEEAARILGPDGVYLINYAGPTGLADARSEVATLREVFSEVILISDPSMFKSRRRGNMIFAASNAEIPQEELGGLSGLQRAVLADPLPAHLRWKARELDDFCAGAAPRTAPLRTKVSKLELTTGRRCGDQEKGDNHE</sequence>
<dbReference type="Gene3D" id="3.40.50.150">
    <property type="entry name" value="Vaccinia Virus protein VP39"/>
    <property type="match status" value="1"/>
</dbReference>
<dbReference type="AlphaFoldDB" id="A0AAJ6DE83"/>
<proteinExistence type="predicted"/>
<dbReference type="NCBIfam" id="NF037959">
    <property type="entry name" value="MFS_SpdSyn"/>
    <property type="match status" value="1"/>
</dbReference>
<organism evidence="1 2">
    <name type="scientific">Auritidibacter ignavus</name>
    <dbReference type="NCBI Taxonomy" id="678932"/>
    <lineage>
        <taxon>Bacteria</taxon>
        <taxon>Bacillati</taxon>
        <taxon>Actinomycetota</taxon>
        <taxon>Actinomycetes</taxon>
        <taxon>Micrococcales</taxon>
        <taxon>Micrococcaceae</taxon>
        <taxon>Auritidibacter</taxon>
    </lineage>
</organism>
<evidence type="ECO:0000313" key="2">
    <source>
        <dbReference type="Proteomes" id="UP001224674"/>
    </source>
</evidence>
<name>A0AAJ6DE83_9MICC</name>
<dbReference type="SUPFAM" id="SSF53335">
    <property type="entry name" value="S-adenosyl-L-methionine-dependent methyltransferases"/>
    <property type="match status" value="1"/>
</dbReference>
<dbReference type="Proteomes" id="UP001224674">
    <property type="component" value="Chromosome"/>
</dbReference>
<evidence type="ECO:0000313" key="1">
    <source>
        <dbReference type="EMBL" id="WGH92323.1"/>
    </source>
</evidence>
<dbReference type="InterPro" id="IPR029063">
    <property type="entry name" value="SAM-dependent_MTases_sf"/>
</dbReference>